<feature type="domain" description="HTH araC/xylS-type" evidence="4">
    <location>
        <begin position="194"/>
        <end position="292"/>
    </location>
</feature>
<dbReference type="SUPFAM" id="SSF51215">
    <property type="entry name" value="Regulatory protein AraC"/>
    <property type="match status" value="1"/>
</dbReference>
<proteinExistence type="predicted"/>
<evidence type="ECO:0000259" key="4">
    <source>
        <dbReference type="PROSITE" id="PS01124"/>
    </source>
</evidence>
<dbReference type="PANTHER" id="PTHR43280">
    <property type="entry name" value="ARAC-FAMILY TRANSCRIPTIONAL REGULATOR"/>
    <property type="match status" value="1"/>
</dbReference>
<dbReference type="InterPro" id="IPR009057">
    <property type="entry name" value="Homeodomain-like_sf"/>
</dbReference>
<dbReference type="Gene3D" id="1.10.10.60">
    <property type="entry name" value="Homeodomain-like"/>
    <property type="match status" value="1"/>
</dbReference>
<dbReference type="RefSeq" id="WP_084017476.1">
    <property type="nucleotide sequence ID" value="NZ_FWXS01000005.1"/>
</dbReference>
<keyword evidence="1" id="KW-0805">Transcription regulation</keyword>
<keyword evidence="2 5" id="KW-0238">DNA-binding</keyword>
<name>A0A1W2B6W7_9FLAO</name>
<dbReference type="PANTHER" id="PTHR43280:SF32">
    <property type="entry name" value="TRANSCRIPTIONAL REGULATORY PROTEIN"/>
    <property type="match status" value="1"/>
</dbReference>
<dbReference type="InterPro" id="IPR037923">
    <property type="entry name" value="HTH-like"/>
</dbReference>
<keyword evidence="6" id="KW-1185">Reference proteome</keyword>
<dbReference type="Pfam" id="PF12833">
    <property type="entry name" value="HTH_18"/>
    <property type="match status" value="1"/>
</dbReference>
<dbReference type="InterPro" id="IPR003313">
    <property type="entry name" value="AraC-bd"/>
</dbReference>
<evidence type="ECO:0000313" key="6">
    <source>
        <dbReference type="Proteomes" id="UP000192393"/>
    </source>
</evidence>
<dbReference type="SUPFAM" id="SSF46689">
    <property type="entry name" value="Homeodomain-like"/>
    <property type="match status" value="1"/>
</dbReference>
<dbReference type="InterPro" id="IPR018060">
    <property type="entry name" value="HTH_AraC"/>
</dbReference>
<evidence type="ECO:0000313" key="5">
    <source>
        <dbReference type="EMBL" id="SMC68098.1"/>
    </source>
</evidence>
<dbReference type="Pfam" id="PF02311">
    <property type="entry name" value="AraC_binding"/>
    <property type="match status" value="1"/>
</dbReference>
<dbReference type="EMBL" id="FWXS01000005">
    <property type="protein sequence ID" value="SMC68098.1"/>
    <property type="molecule type" value="Genomic_DNA"/>
</dbReference>
<evidence type="ECO:0000256" key="3">
    <source>
        <dbReference type="ARBA" id="ARBA00023163"/>
    </source>
</evidence>
<accession>A0A1W2B6W7</accession>
<dbReference type="GO" id="GO:0003700">
    <property type="term" value="F:DNA-binding transcription factor activity"/>
    <property type="evidence" value="ECO:0007669"/>
    <property type="project" value="InterPro"/>
</dbReference>
<dbReference type="SMART" id="SM00342">
    <property type="entry name" value="HTH_ARAC"/>
    <property type="match status" value="1"/>
</dbReference>
<organism evidence="5 6">
    <name type="scientific">Moheibacter sediminis</name>
    <dbReference type="NCBI Taxonomy" id="1434700"/>
    <lineage>
        <taxon>Bacteria</taxon>
        <taxon>Pseudomonadati</taxon>
        <taxon>Bacteroidota</taxon>
        <taxon>Flavobacteriia</taxon>
        <taxon>Flavobacteriales</taxon>
        <taxon>Weeksellaceae</taxon>
        <taxon>Moheibacter</taxon>
    </lineage>
</organism>
<evidence type="ECO:0000256" key="1">
    <source>
        <dbReference type="ARBA" id="ARBA00023015"/>
    </source>
</evidence>
<dbReference type="PROSITE" id="PS01124">
    <property type="entry name" value="HTH_ARAC_FAMILY_2"/>
    <property type="match status" value="1"/>
</dbReference>
<dbReference type="OrthoDB" id="2585681at2"/>
<sequence>MTDHAYPTFDIVNLIADKIPNEMLNIDRFEGYLVSNPHLNSVHGHHYYHVAFFTKGKGNHLIDFEYFPIENGTIYFMNPSQVHQWFFDSEIEGYVINFSDTFFDWLSIHSNILQQFPFFNSPKLKNQTFQLDKISVEKITSIFEEMLDEMKEEKTYSNLILALKLLEIFALTGRYFPTKIEIPEKQKQNSITLKKFQNLIEENFKNIRLPKYYAELLHITPNHLNVICKELTGISAGEFIRNRIILEAKRLLINFDLSVSEIAYNLNFQDTSYFVKFFKKSTQITPEVFRKKFYK</sequence>
<dbReference type="STRING" id="1434700.SAMN06296427_105281"/>
<evidence type="ECO:0000256" key="2">
    <source>
        <dbReference type="ARBA" id="ARBA00023125"/>
    </source>
</evidence>
<dbReference type="GO" id="GO:0043565">
    <property type="term" value="F:sequence-specific DNA binding"/>
    <property type="evidence" value="ECO:0007669"/>
    <property type="project" value="InterPro"/>
</dbReference>
<protein>
    <submittedName>
        <fullName evidence="5">AraC-type DNA-binding protein</fullName>
    </submittedName>
</protein>
<dbReference type="Proteomes" id="UP000192393">
    <property type="component" value="Unassembled WGS sequence"/>
</dbReference>
<dbReference type="AlphaFoldDB" id="A0A1W2B6W7"/>
<reference evidence="5 6" key="1">
    <citation type="submission" date="2017-04" db="EMBL/GenBank/DDBJ databases">
        <authorList>
            <person name="Afonso C.L."/>
            <person name="Miller P.J."/>
            <person name="Scott M.A."/>
            <person name="Spackman E."/>
            <person name="Goraichik I."/>
            <person name="Dimitrov K.M."/>
            <person name="Suarez D.L."/>
            <person name="Swayne D.E."/>
        </authorList>
    </citation>
    <scope>NUCLEOTIDE SEQUENCE [LARGE SCALE GENOMIC DNA]</scope>
    <source>
        <strain evidence="5 6">CGMCC 1.12708</strain>
    </source>
</reference>
<keyword evidence="3" id="KW-0804">Transcription</keyword>
<gene>
    <name evidence="5" type="ORF">SAMN06296427_105281</name>
</gene>